<dbReference type="EMBL" id="JAKZBV010000001">
    <property type="protein sequence ID" value="MCH6471827.1"/>
    <property type="molecule type" value="Genomic_DNA"/>
</dbReference>
<organism evidence="2 3">
    <name type="scientific">Sinomonas terrae</name>
    <dbReference type="NCBI Taxonomy" id="2908838"/>
    <lineage>
        <taxon>Bacteria</taxon>
        <taxon>Bacillati</taxon>
        <taxon>Actinomycetota</taxon>
        <taxon>Actinomycetes</taxon>
        <taxon>Micrococcales</taxon>
        <taxon>Micrococcaceae</taxon>
        <taxon>Sinomonas</taxon>
    </lineage>
</organism>
<dbReference type="RefSeq" id="WP_241055763.1">
    <property type="nucleotide sequence ID" value="NZ_JAKZBV010000001.1"/>
</dbReference>
<proteinExistence type="predicted"/>
<dbReference type="SUPFAM" id="SSF51735">
    <property type="entry name" value="NAD(P)-binding Rossmann-fold domains"/>
    <property type="match status" value="1"/>
</dbReference>
<dbReference type="PANTHER" id="PTHR15020">
    <property type="entry name" value="FLAVIN REDUCTASE-RELATED"/>
    <property type="match status" value="1"/>
</dbReference>
<evidence type="ECO:0000313" key="2">
    <source>
        <dbReference type="EMBL" id="MCH6471827.1"/>
    </source>
</evidence>
<gene>
    <name evidence="2" type="ORF">L0M17_17955</name>
</gene>
<dbReference type="Pfam" id="PF13460">
    <property type="entry name" value="NAD_binding_10"/>
    <property type="match status" value="1"/>
</dbReference>
<dbReference type="Gene3D" id="3.40.50.720">
    <property type="entry name" value="NAD(P)-binding Rossmann-like Domain"/>
    <property type="match status" value="1"/>
</dbReference>
<reference evidence="2 3" key="1">
    <citation type="submission" date="2022-03" db="EMBL/GenBank/DDBJ databases">
        <title>Sinomonas sp. isolated from a soil.</title>
        <authorList>
            <person name="Han J."/>
            <person name="Kim D.-U."/>
        </authorList>
    </citation>
    <scope>NUCLEOTIDE SEQUENCE [LARGE SCALE GENOMIC DNA]</scope>
    <source>
        <strain evidence="2 3">5-5</strain>
    </source>
</reference>
<accession>A0ABS9U5L5</accession>
<feature type="domain" description="NAD(P)-binding" evidence="1">
    <location>
        <begin position="6"/>
        <end position="146"/>
    </location>
</feature>
<protein>
    <submittedName>
        <fullName evidence="2">NAD(P)H-binding protein</fullName>
    </submittedName>
</protein>
<comment type="caution">
    <text evidence="2">The sequence shown here is derived from an EMBL/GenBank/DDBJ whole genome shotgun (WGS) entry which is preliminary data.</text>
</comment>
<dbReference type="InterPro" id="IPR016040">
    <property type="entry name" value="NAD(P)-bd_dom"/>
</dbReference>
<evidence type="ECO:0000313" key="3">
    <source>
        <dbReference type="Proteomes" id="UP001202922"/>
    </source>
</evidence>
<sequence length="292" mass="30697">MILVVGGTGRLGSALVGLLKNDGEPVRTMSRGASVPFPAAADDGVERFRGDLTSLSDCERAVAGCRKVVFAASGFGLRKGGDPRSVDRDGALRLVAAAARAGAAQIIMVSMHGAAADSSLEFLRMKAAAEDAVRNSGTGWAIVRMGPNLEQFLVTMAEPLPSKGRVMVFGSGTAKVTFTSTPDAAELLRRILSEDSCLSETIEWGTETHTFNELAEAILTKAGHGSIQRAPIPALRLMSVAARPFSPFLARMAAAAIWMESGAAEFDPQPGRRAYPDIPVRGLAELVSERTG</sequence>
<dbReference type="PANTHER" id="PTHR15020:SF50">
    <property type="entry name" value="UPF0659 PROTEIN YMR090W"/>
    <property type="match status" value="1"/>
</dbReference>
<name>A0ABS9U5L5_9MICC</name>
<dbReference type="InterPro" id="IPR036291">
    <property type="entry name" value="NAD(P)-bd_dom_sf"/>
</dbReference>
<dbReference type="Proteomes" id="UP001202922">
    <property type="component" value="Unassembled WGS sequence"/>
</dbReference>
<keyword evidence="3" id="KW-1185">Reference proteome</keyword>
<evidence type="ECO:0000259" key="1">
    <source>
        <dbReference type="Pfam" id="PF13460"/>
    </source>
</evidence>